<dbReference type="EMBL" id="LGCL01000041">
    <property type="protein sequence ID" value="KPL71427.1"/>
    <property type="molecule type" value="Genomic_DNA"/>
</dbReference>
<evidence type="ECO:0000256" key="1">
    <source>
        <dbReference type="ARBA" id="ARBA00004236"/>
    </source>
</evidence>
<name>A0A0P6XQ22_9CHLR</name>
<feature type="transmembrane region" description="Helical" evidence="6">
    <location>
        <begin position="20"/>
        <end position="39"/>
    </location>
</feature>
<dbReference type="STRING" id="1134406.ADN00_17205"/>
<evidence type="ECO:0000313" key="7">
    <source>
        <dbReference type="EMBL" id="KPL71427.1"/>
    </source>
</evidence>
<evidence type="ECO:0000256" key="3">
    <source>
        <dbReference type="ARBA" id="ARBA00022692"/>
    </source>
</evidence>
<evidence type="ECO:0000256" key="5">
    <source>
        <dbReference type="ARBA" id="ARBA00023136"/>
    </source>
</evidence>
<protein>
    <recommendedName>
        <fullName evidence="9">Flagellar protein</fullName>
    </recommendedName>
</protein>
<evidence type="ECO:0000256" key="2">
    <source>
        <dbReference type="ARBA" id="ARBA00022475"/>
    </source>
</evidence>
<dbReference type="OrthoDB" id="2080636at2"/>
<dbReference type="Proteomes" id="UP000050417">
    <property type="component" value="Unassembled WGS sequence"/>
</dbReference>
<evidence type="ECO:0008006" key="9">
    <source>
        <dbReference type="Google" id="ProtNLM"/>
    </source>
</evidence>
<keyword evidence="3 6" id="KW-0812">Transmembrane</keyword>
<evidence type="ECO:0000256" key="6">
    <source>
        <dbReference type="SAM" id="Phobius"/>
    </source>
</evidence>
<evidence type="ECO:0000256" key="4">
    <source>
        <dbReference type="ARBA" id="ARBA00022989"/>
    </source>
</evidence>
<evidence type="ECO:0000313" key="8">
    <source>
        <dbReference type="Proteomes" id="UP000050417"/>
    </source>
</evidence>
<keyword evidence="8" id="KW-1185">Reference proteome</keyword>
<feature type="transmembrane region" description="Helical" evidence="6">
    <location>
        <begin position="67"/>
        <end position="85"/>
    </location>
</feature>
<comment type="subcellular location">
    <subcellularLocation>
        <location evidence="1">Cell membrane</location>
    </subcellularLocation>
</comment>
<sequence length="176" mass="19037">MQKIFDLLKQPLRGGRTQKIGLWLAMIALVASVFVGVLLKNSGEATYSFTQEEVTRTSSTAGLALDVFLKLGVVVALIGVSALAARKWMGKGAVWRPAERKMSVEETLNLSPNRALHLVRVGGQVLLIGATDHNVQLLKEITPEMAAEPVGQSAAEFSEYFQVSLDQFEPVSKGQG</sequence>
<reference evidence="7 8" key="1">
    <citation type="submission" date="2015-07" db="EMBL/GenBank/DDBJ databases">
        <title>Genome sequence of Ornatilinea apprima DSM 23815.</title>
        <authorList>
            <person name="Hemp J."/>
            <person name="Ward L.M."/>
            <person name="Pace L.A."/>
            <person name="Fischer W.W."/>
        </authorList>
    </citation>
    <scope>NUCLEOTIDE SEQUENCE [LARGE SCALE GENOMIC DNA]</scope>
    <source>
        <strain evidence="7 8">P3M-1</strain>
    </source>
</reference>
<dbReference type="GO" id="GO:0016020">
    <property type="term" value="C:membrane"/>
    <property type="evidence" value="ECO:0007669"/>
    <property type="project" value="InterPro"/>
</dbReference>
<accession>A0A0P6XQ22</accession>
<gene>
    <name evidence="7" type="ORF">ADN00_17205</name>
</gene>
<dbReference type="AlphaFoldDB" id="A0A0P6XQ22"/>
<organism evidence="7 8">
    <name type="scientific">Ornatilinea apprima</name>
    <dbReference type="NCBI Taxonomy" id="1134406"/>
    <lineage>
        <taxon>Bacteria</taxon>
        <taxon>Bacillati</taxon>
        <taxon>Chloroflexota</taxon>
        <taxon>Anaerolineae</taxon>
        <taxon>Anaerolineales</taxon>
        <taxon>Anaerolineaceae</taxon>
        <taxon>Ornatilinea</taxon>
    </lineage>
</organism>
<keyword evidence="4 6" id="KW-1133">Transmembrane helix</keyword>
<comment type="caution">
    <text evidence="7">The sequence shown here is derived from an EMBL/GenBank/DDBJ whole genome shotgun (WGS) entry which is preliminary data.</text>
</comment>
<proteinExistence type="predicted"/>
<dbReference type="GO" id="GO:0044781">
    <property type="term" value="P:bacterial-type flagellum organization"/>
    <property type="evidence" value="ECO:0007669"/>
    <property type="project" value="InterPro"/>
</dbReference>
<dbReference type="RefSeq" id="WP_075064286.1">
    <property type="nucleotide sequence ID" value="NZ_LGCL01000041.1"/>
</dbReference>
<dbReference type="Pfam" id="PF04347">
    <property type="entry name" value="FliO"/>
    <property type="match status" value="1"/>
</dbReference>
<dbReference type="InterPro" id="IPR022781">
    <property type="entry name" value="Flagellar_biosynth_FliO"/>
</dbReference>
<keyword evidence="5 6" id="KW-0472">Membrane</keyword>
<keyword evidence="2" id="KW-1003">Cell membrane</keyword>